<dbReference type="EMBL" id="JAOAOG010000233">
    <property type="protein sequence ID" value="KAJ6238384.1"/>
    <property type="molecule type" value="Genomic_DNA"/>
</dbReference>
<evidence type="ECO:0000256" key="12">
    <source>
        <dbReference type="ARBA" id="ARBA00078369"/>
    </source>
</evidence>
<evidence type="ECO:0000313" key="18">
    <source>
        <dbReference type="EMBL" id="KAJ3435802.1"/>
    </source>
</evidence>
<feature type="compositionally biased region" description="Low complexity" evidence="16">
    <location>
        <begin position="171"/>
        <end position="186"/>
    </location>
</feature>
<evidence type="ECO:0000313" key="20">
    <source>
        <dbReference type="Proteomes" id="UP001146793"/>
    </source>
</evidence>
<comment type="function">
    <text evidence="7">Accepts ubiquitin from the E1 complex and catalyzes its covalent attachment to other proteins. E2 ubiquitin conjugating enzyme that transfers ubiquitin to MAEA, a core component of the CTLH E3 ubiquitin-protein ligase complex. In vitro catalyzes 'Lys-11'- and 'Lys-48'-linked polyubiquitination. Capable, in vitro, to ubiquitinate histone H2A.</text>
</comment>
<evidence type="ECO:0000256" key="14">
    <source>
        <dbReference type="PROSITE-ProRule" id="PRU10133"/>
    </source>
</evidence>
<dbReference type="GO" id="GO:0005524">
    <property type="term" value="F:ATP binding"/>
    <property type="evidence" value="ECO:0007669"/>
    <property type="project" value="UniProtKB-UniRule"/>
</dbReference>
<dbReference type="FunFam" id="3.10.110.10:FF:000078">
    <property type="entry name" value="ubiquitin-conjugating enzyme E2 H isoform X2"/>
    <property type="match status" value="1"/>
</dbReference>
<evidence type="ECO:0000259" key="17">
    <source>
        <dbReference type="PROSITE" id="PS50127"/>
    </source>
</evidence>
<feature type="domain" description="UBC core" evidence="17">
    <location>
        <begin position="1"/>
        <end position="147"/>
    </location>
</feature>
<dbReference type="SMART" id="SM00212">
    <property type="entry name" value="UBCc"/>
    <property type="match status" value="1"/>
</dbReference>
<dbReference type="Proteomes" id="UP001150062">
    <property type="component" value="Unassembled WGS sequence"/>
</dbReference>
<evidence type="ECO:0000256" key="2">
    <source>
        <dbReference type="ARBA" id="ARBA00022741"/>
    </source>
</evidence>
<evidence type="ECO:0000256" key="5">
    <source>
        <dbReference type="ARBA" id="ARBA00022843"/>
    </source>
</evidence>
<dbReference type="Pfam" id="PF00179">
    <property type="entry name" value="UQ_con"/>
    <property type="match status" value="1"/>
</dbReference>
<comment type="similarity">
    <text evidence="15">Belongs to the ubiquitin-conjugating enzyme family.</text>
</comment>
<keyword evidence="4 15" id="KW-0067">ATP-binding</keyword>
<dbReference type="InterPro" id="IPR000608">
    <property type="entry name" value="UBC"/>
</dbReference>
<dbReference type="CDD" id="cd23797">
    <property type="entry name" value="UBCc_UBE2H"/>
    <property type="match status" value="1"/>
</dbReference>
<protein>
    <recommendedName>
        <fullName evidence="9">Ubiquitin-conjugating enzyme E2 H</fullName>
    </recommendedName>
    <alternativeName>
        <fullName evidence="12">(E3-independent) E2 ubiquitin-conjugating enzyme H</fullName>
    </alternativeName>
    <alternativeName>
        <fullName evidence="10">E2 ubiquitin-conjugating enzyme H</fullName>
    </alternativeName>
    <alternativeName>
        <fullName evidence="13">Ubiquitin carrier protein H</fullName>
    </alternativeName>
    <alternativeName>
        <fullName evidence="11">Ubiquitin-protein ligase H</fullName>
    </alternativeName>
</protein>
<dbReference type="Proteomes" id="UP001146793">
    <property type="component" value="Unassembled WGS sequence"/>
</dbReference>
<evidence type="ECO:0000256" key="6">
    <source>
        <dbReference type="ARBA" id="ARBA00022990"/>
    </source>
</evidence>
<evidence type="ECO:0000256" key="3">
    <source>
        <dbReference type="ARBA" id="ARBA00022786"/>
    </source>
</evidence>
<reference evidence="18" key="2">
    <citation type="submission" date="2022-08" db="EMBL/GenBank/DDBJ databases">
        <title>Novel sulphate-reducing endosymbionts in the free-living metamonad Anaeramoeba.</title>
        <authorList>
            <person name="Jerlstrom-Hultqvist J."/>
            <person name="Cepicka I."/>
            <person name="Gallot-Lavallee L."/>
            <person name="Salas-Leiva D."/>
            <person name="Curtis B.A."/>
            <person name="Zahonova K."/>
            <person name="Pipaliya S."/>
            <person name="Dacks J."/>
            <person name="Roger A.J."/>
        </authorList>
    </citation>
    <scope>NUCLEOTIDE SEQUENCE</scope>
    <source>
        <strain evidence="18">Busselton2</strain>
    </source>
</reference>
<evidence type="ECO:0000256" key="9">
    <source>
        <dbReference type="ARBA" id="ARBA00072436"/>
    </source>
</evidence>
<evidence type="ECO:0000313" key="21">
    <source>
        <dbReference type="Proteomes" id="UP001150062"/>
    </source>
</evidence>
<keyword evidence="3 15" id="KW-0833">Ubl conjugation pathway</keyword>
<reference evidence="19" key="1">
    <citation type="submission" date="2022-08" db="EMBL/GenBank/DDBJ databases">
        <title>Novel sulfate-reducing endosymbionts in the free-living metamonad Anaeramoeba.</title>
        <authorList>
            <person name="Jerlstrom-Hultqvist J."/>
            <person name="Cepicka I."/>
            <person name="Gallot-Lavallee L."/>
            <person name="Salas-Leiva D."/>
            <person name="Curtis B.A."/>
            <person name="Zahonova K."/>
            <person name="Pipaliya S."/>
            <person name="Dacks J."/>
            <person name="Roger A.J."/>
        </authorList>
    </citation>
    <scope>NUCLEOTIDE SEQUENCE</scope>
    <source>
        <strain evidence="19">Schooner1</strain>
    </source>
</reference>
<evidence type="ECO:0000256" key="1">
    <source>
        <dbReference type="ARBA" id="ARBA00022679"/>
    </source>
</evidence>
<dbReference type="InterPro" id="IPR016135">
    <property type="entry name" value="UBQ-conjugating_enzyme/RWD"/>
</dbReference>
<dbReference type="Gene3D" id="3.10.110.10">
    <property type="entry name" value="Ubiquitin Conjugating Enzyme"/>
    <property type="match status" value="1"/>
</dbReference>
<feature type="region of interest" description="Disordered" evidence="16">
    <location>
        <begin position="151"/>
        <end position="192"/>
    </location>
</feature>
<proteinExistence type="inferred from homology"/>
<organism evidence="18 20">
    <name type="scientific">Anaeramoeba flamelloides</name>
    <dbReference type="NCBI Taxonomy" id="1746091"/>
    <lineage>
        <taxon>Eukaryota</taxon>
        <taxon>Metamonada</taxon>
        <taxon>Anaeramoebidae</taxon>
        <taxon>Anaeramoeba</taxon>
    </lineage>
</organism>
<dbReference type="SUPFAM" id="SSF54495">
    <property type="entry name" value="UBC-like"/>
    <property type="match status" value="1"/>
</dbReference>
<accession>A0AAV7Z4C4</accession>
<dbReference type="GO" id="GO:0004842">
    <property type="term" value="F:ubiquitin-protein transferase activity"/>
    <property type="evidence" value="ECO:0007669"/>
    <property type="project" value="UniProtKB-ARBA"/>
</dbReference>
<comment type="caution">
    <text evidence="18">The sequence shown here is derived from an EMBL/GenBank/DDBJ whole genome shotgun (WGS) entry which is preliminary data.</text>
</comment>
<dbReference type="PANTHER" id="PTHR24068">
    <property type="entry name" value="UBIQUITIN-CONJUGATING ENZYME E2"/>
    <property type="match status" value="1"/>
</dbReference>
<evidence type="ECO:0000313" key="19">
    <source>
        <dbReference type="EMBL" id="KAJ6238384.1"/>
    </source>
</evidence>
<name>A0AAV7Z4C4_9EUKA</name>
<dbReference type="InterPro" id="IPR023313">
    <property type="entry name" value="UBQ-conjugating_AS"/>
</dbReference>
<sequence length="192" mass="22009">MNKNKRLQIDVMQLFQSNYEVKTDKGSLSEFSVKFFGPENSPYEEGVWDVLVQVPDEYPYKSPSIGFKNRIFHPNIDFDSGSVCLDVINQTWSPVFNLINIFDIFLPQLLLYPNPTDPLNHDAANLQTKDLEAYQKYAKEMVKKYALNKNYKKQNTTKNENEDNNQDELSDLSGSEELSDLSGAEGFSDSDL</sequence>
<keyword evidence="6" id="KW-0007">Acetylation</keyword>
<evidence type="ECO:0000256" key="10">
    <source>
        <dbReference type="ARBA" id="ARBA00076312"/>
    </source>
</evidence>
<dbReference type="PROSITE" id="PS00183">
    <property type="entry name" value="UBC_1"/>
    <property type="match status" value="1"/>
</dbReference>
<keyword evidence="21" id="KW-1185">Reference proteome</keyword>
<evidence type="ECO:0000256" key="15">
    <source>
        <dbReference type="RuleBase" id="RU362109"/>
    </source>
</evidence>
<evidence type="ECO:0000256" key="4">
    <source>
        <dbReference type="ARBA" id="ARBA00022840"/>
    </source>
</evidence>
<evidence type="ECO:0000256" key="7">
    <source>
        <dbReference type="ARBA" id="ARBA00060202"/>
    </source>
</evidence>
<evidence type="ECO:0000256" key="8">
    <source>
        <dbReference type="ARBA" id="ARBA00063081"/>
    </source>
</evidence>
<feature type="active site" description="Glycyl thioester intermediate" evidence="14">
    <location>
        <position position="84"/>
    </location>
</feature>
<dbReference type="EMBL" id="JANTQA010000036">
    <property type="protein sequence ID" value="KAJ3435802.1"/>
    <property type="molecule type" value="Genomic_DNA"/>
</dbReference>
<gene>
    <name evidence="18" type="ORF">M0812_17841</name>
    <name evidence="19" type="ORF">M0813_26354</name>
</gene>
<comment type="subunit">
    <text evidence="8">Interacts with MAEA and WDR26, components of the CTLH complex that contains GID4, RANBP9 and/or RANBP10, MKLN1, MAEA, RMND5A (or alternatively its paralog RMND5B), GID8, ARMC8, WDR26 and YPEL5.</text>
</comment>
<dbReference type="AlphaFoldDB" id="A0AAV7Z4C4"/>
<keyword evidence="2 15" id="KW-0547">Nucleotide-binding</keyword>
<evidence type="ECO:0000256" key="13">
    <source>
        <dbReference type="ARBA" id="ARBA00082119"/>
    </source>
</evidence>
<dbReference type="PROSITE" id="PS50127">
    <property type="entry name" value="UBC_2"/>
    <property type="match status" value="1"/>
</dbReference>
<keyword evidence="1" id="KW-0808">Transferase</keyword>
<evidence type="ECO:0000256" key="16">
    <source>
        <dbReference type="SAM" id="MobiDB-lite"/>
    </source>
</evidence>
<keyword evidence="5" id="KW-0832">Ubl conjugation</keyword>
<evidence type="ECO:0000256" key="11">
    <source>
        <dbReference type="ARBA" id="ARBA00077502"/>
    </source>
</evidence>